<reference evidence="1" key="2">
    <citation type="submission" date="2018-04" db="EMBL/GenBank/DDBJ databases">
        <title>OnivRS2 (Oryza nivara Reference Sequence Version 2).</title>
        <authorList>
            <person name="Zhang J."/>
            <person name="Kudrna D."/>
            <person name="Lee S."/>
            <person name="Talag J."/>
            <person name="Rajasekar S."/>
            <person name="Welchert J."/>
            <person name="Hsing Y.-I."/>
            <person name="Wing R.A."/>
        </authorList>
    </citation>
    <scope>NUCLEOTIDE SEQUENCE [LARGE SCALE GENOMIC DNA]</scope>
    <source>
        <strain evidence="1">SL10</strain>
    </source>
</reference>
<evidence type="ECO:0000313" key="1">
    <source>
        <dbReference type="EnsemblPlants" id="ONIVA05G05560.1"/>
    </source>
</evidence>
<dbReference type="Gramene" id="ONIVA05G05560.1">
    <property type="protein sequence ID" value="ONIVA05G05560.1"/>
    <property type="gene ID" value="ONIVA05G05560"/>
</dbReference>
<dbReference type="Proteomes" id="UP000006591">
    <property type="component" value="Chromosome 5"/>
</dbReference>
<keyword evidence="2" id="KW-1185">Reference proteome</keyword>
<dbReference type="AlphaFoldDB" id="A0A0E0HAA2"/>
<organism evidence="1">
    <name type="scientific">Oryza nivara</name>
    <name type="common">Indian wild rice</name>
    <name type="synonym">Oryza sativa f. spontanea</name>
    <dbReference type="NCBI Taxonomy" id="4536"/>
    <lineage>
        <taxon>Eukaryota</taxon>
        <taxon>Viridiplantae</taxon>
        <taxon>Streptophyta</taxon>
        <taxon>Embryophyta</taxon>
        <taxon>Tracheophyta</taxon>
        <taxon>Spermatophyta</taxon>
        <taxon>Magnoliopsida</taxon>
        <taxon>Liliopsida</taxon>
        <taxon>Poales</taxon>
        <taxon>Poaceae</taxon>
        <taxon>BOP clade</taxon>
        <taxon>Oryzoideae</taxon>
        <taxon>Oryzeae</taxon>
        <taxon>Oryzinae</taxon>
        <taxon>Oryza</taxon>
    </lineage>
</organism>
<protein>
    <submittedName>
        <fullName evidence="1">Uncharacterized protein</fullName>
    </submittedName>
</protein>
<dbReference type="EnsemblPlants" id="ONIVA05G05560.1">
    <property type="protein sequence ID" value="ONIVA05G05560.1"/>
    <property type="gene ID" value="ONIVA05G05560"/>
</dbReference>
<evidence type="ECO:0000313" key="2">
    <source>
        <dbReference type="Proteomes" id="UP000006591"/>
    </source>
</evidence>
<dbReference type="HOGENOM" id="CLU_095485_0_0_1"/>
<sequence>MKLLVEVGVWSNDQSSNYEMKTVENGIMSTGGASNVVKPAGTTQALTTHTHPCKHTYANLTLINIFKDWAKEILKIDEVTIGASLSTASYLPQSRLTTGLSKDGLAHWTLGQAIIYMGCTCTTTISAAGAAAAAVVGDPELTAGSRLVSTWVVGQADNFTVVDTHRLIANLASLTEGHVQPDFIGRKVVSAMAWYVGIRNKKKRIRWVPSSKEAARPNLRTSVASMEAVATLYFTCTRGRASAGESTSPSPSPLP</sequence>
<accession>A0A0E0HAA2</accession>
<dbReference type="OMA" id="AMAWYVG"/>
<name>A0A0E0HAA2_ORYNI</name>
<reference evidence="1" key="1">
    <citation type="submission" date="2015-04" db="UniProtKB">
        <authorList>
            <consortium name="EnsemblPlants"/>
        </authorList>
    </citation>
    <scope>IDENTIFICATION</scope>
    <source>
        <strain evidence="1">SL10</strain>
    </source>
</reference>
<proteinExistence type="predicted"/>